<accession>A0ACC8XGJ9</accession>
<evidence type="ECO:0000313" key="2">
    <source>
        <dbReference type="Proteomes" id="UP000188637"/>
    </source>
</evidence>
<evidence type="ECO:0000313" key="1">
    <source>
        <dbReference type="EMBL" id="ONI42601.1"/>
    </source>
</evidence>
<dbReference type="EMBL" id="LJHD01000183">
    <property type="protein sequence ID" value="ONI42601.1"/>
    <property type="molecule type" value="Genomic_DNA"/>
</dbReference>
<comment type="caution">
    <text evidence="1">The sequence shown here is derived from an EMBL/GenBank/DDBJ whole genome shotgun (WGS) entry which is preliminary data.</text>
</comment>
<protein>
    <submittedName>
        <fullName evidence="1">Uncharacterized protein</fullName>
    </submittedName>
</protein>
<sequence length="448" mass="51840">MDNLKFNSLSTRIWYTLVILSVFIIFTISIIYNFIINSIERNYVKEVLITSHTALLNEIQQVNLFEQEIDIKDLIRVNHLLVTVDNGDVNAFSFNRKFGINPNEFEQIKIEMPNIINSNDIYQFKIHNLKVIEQIYTISTPISDNSYLVSYVKSITSAFFQVEVLAISLAFTFCSFWIANHISKYICKPLKALEEHALKIANHQFMEPLIAETNDEIGSLINSINYMQDELYKKEEQEKRFLQTISHDLKTPIMIISGHAQAIIDEMYIGSLEETAQIIVDEAKRLETKVTQMLYFNTLDITLQKSLFVEQICLNEMLSYILTKFQVLNTSIHWDINLQEDIYVNANREQLEIAIENIFDNQLRYVKNVIKTYVYKDKFIHIVIGNDGENIAPNKIEKIFNHLYKDNQGKFGLGLAITQKIICHYGGSVEVSNSSTGVIFHITFPISI</sequence>
<dbReference type="Proteomes" id="UP000188637">
    <property type="component" value="Unassembled WGS sequence"/>
</dbReference>
<organism evidence="1 2">
    <name type="scientific">Candidatus Epulonipiscium fishelsonii</name>
    <dbReference type="NCBI Taxonomy" id="77094"/>
    <lineage>
        <taxon>Bacteria</taxon>
        <taxon>Bacillati</taxon>
        <taxon>Bacillota</taxon>
        <taxon>Clostridia</taxon>
        <taxon>Lachnospirales</taxon>
        <taxon>Lachnospiraceae</taxon>
        <taxon>Candidatus Epulonipiscium</taxon>
    </lineage>
</organism>
<name>A0ACC8XGJ9_9FIRM</name>
<proteinExistence type="predicted"/>
<reference evidence="1" key="1">
    <citation type="submission" date="2016-08" db="EMBL/GenBank/DDBJ databases">
        <authorList>
            <person name="Ngugi D.K."/>
            <person name="Miyake S."/>
            <person name="Stingl U."/>
        </authorList>
    </citation>
    <scope>NUCLEOTIDE SEQUENCE</scope>
    <source>
        <strain evidence="1">SCG-D08WGA-EpuloA1</strain>
    </source>
</reference>
<keyword evidence="2" id="KW-1185">Reference proteome</keyword>
<gene>
    <name evidence="1" type="ORF">AN640_07195</name>
</gene>